<protein>
    <submittedName>
        <fullName evidence="2">DUF19 domain-containing protein</fullName>
    </submittedName>
</protein>
<proteinExistence type="predicted"/>
<dbReference type="Proteomes" id="UP000095286">
    <property type="component" value="Unplaced"/>
</dbReference>
<evidence type="ECO:0000313" key="1">
    <source>
        <dbReference type="Proteomes" id="UP000095286"/>
    </source>
</evidence>
<accession>A0AC35U4L7</accession>
<sequence>MVLSFTKQKVFSVSLLIYVVLLNVLNVSSQEGDDSACNTLKKEYEEICFSSAPIAAIAETKAFCDAFKQTCSHIISTNRIPMSSKANKKYCKDYREKFQFVCPDPTRFGKYTAAALAFCPRYQGRCRDEPLPSQPVEAEKKKHIYFREINFICEQYEDYFKTYCTNPIVLKVPKYQKGCYMYKTFCIDVLTKVFYQGKTYPNYK</sequence>
<reference evidence="2" key="1">
    <citation type="submission" date="2016-11" db="UniProtKB">
        <authorList>
            <consortium name="WormBaseParasite"/>
        </authorList>
    </citation>
    <scope>IDENTIFICATION</scope>
    <source>
        <strain evidence="2">KR3021</strain>
    </source>
</reference>
<evidence type="ECO:0000313" key="2">
    <source>
        <dbReference type="WBParaSite" id="RSKR_0000746300.1"/>
    </source>
</evidence>
<name>A0AC35U4L7_9BILA</name>
<organism evidence="1 2">
    <name type="scientific">Rhabditophanes sp. KR3021</name>
    <dbReference type="NCBI Taxonomy" id="114890"/>
    <lineage>
        <taxon>Eukaryota</taxon>
        <taxon>Metazoa</taxon>
        <taxon>Ecdysozoa</taxon>
        <taxon>Nematoda</taxon>
        <taxon>Chromadorea</taxon>
        <taxon>Rhabditida</taxon>
        <taxon>Tylenchina</taxon>
        <taxon>Panagrolaimomorpha</taxon>
        <taxon>Strongyloidoidea</taxon>
        <taxon>Alloionematidae</taxon>
        <taxon>Rhabditophanes</taxon>
    </lineage>
</organism>
<dbReference type="WBParaSite" id="RSKR_0000746300.1">
    <property type="protein sequence ID" value="RSKR_0000746300.1"/>
    <property type="gene ID" value="RSKR_0000746300"/>
</dbReference>